<dbReference type="eggNOG" id="COG3914">
    <property type="taxonomic scope" value="Bacteria"/>
</dbReference>
<evidence type="ECO:0000256" key="2">
    <source>
        <dbReference type="ARBA" id="ARBA00005386"/>
    </source>
</evidence>
<reference evidence="11 12" key="1">
    <citation type="journal article" date="2009" name="J. Bacteriol.">
        <title>Genome sequence of Azotobacter vinelandii, an obligate aerobe specialized to support diverse anaerobic metabolic processes.</title>
        <authorList>
            <person name="Setubal J.C."/>
            <person name="dos Santos P."/>
            <person name="Goldman B.S."/>
            <person name="Ertesvag H."/>
            <person name="Espin G."/>
            <person name="Rubio L.M."/>
            <person name="Valla S."/>
            <person name="Almeida N.F."/>
            <person name="Balasubramanian D."/>
            <person name="Cromes L."/>
            <person name="Curatti L."/>
            <person name="Du Z."/>
            <person name="Godsy E."/>
            <person name="Goodner B."/>
            <person name="Hellner-Burris K."/>
            <person name="Hernandez J.A."/>
            <person name="Houmiel K."/>
            <person name="Imperial J."/>
            <person name="Kennedy C."/>
            <person name="Larson T.J."/>
            <person name="Latreille P."/>
            <person name="Ligon L.S."/>
            <person name="Lu J."/>
            <person name="Maerk M."/>
            <person name="Miller N.M."/>
            <person name="Norton S."/>
            <person name="O'Carroll I.P."/>
            <person name="Paulsen I."/>
            <person name="Raulfs E.C."/>
            <person name="Roemer R."/>
            <person name="Rosser J."/>
            <person name="Segura D."/>
            <person name="Slater S."/>
            <person name="Stricklin S.L."/>
            <person name="Studholme D.J."/>
            <person name="Sun J."/>
            <person name="Viana C.J."/>
            <person name="Wallin E."/>
            <person name="Wang B."/>
            <person name="Wheeler C."/>
            <person name="Zhu H."/>
            <person name="Dean D.R."/>
            <person name="Dixon R."/>
            <person name="Wood D."/>
        </authorList>
    </citation>
    <scope>NUCLEOTIDE SEQUENCE [LARGE SCALE GENOMIC DNA]</scope>
    <source>
        <strain evidence="12">DJ / ATCC BAA-1303</strain>
    </source>
</reference>
<dbReference type="CAZy" id="GT2">
    <property type="family name" value="Glycosyltransferase Family 2"/>
</dbReference>
<gene>
    <name evidence="11" type="ordered locus">Avin_27710</name>
</gene>
<dbReference type="InterPro" id="IPR029044">
    <property type="entry name" value="Nucleotide-diphossugar_trans"/>
</dbReference>
<dbReference type="CDD" id="cd00761">
    <property type="entry name" value="Glyco_tranf_GTA_type"/>
    <property type="match status" value="1"/>
</dbReference>
<dbReference type="InterPro" id="IPR051939">
    <property type="entry name" value="Glycosyltr_41/O-GlcNAc_trsf"/>
</dbReference>
<keyword evidence="4" id="KW-0328">Glycosyltransferase</keyword>
<feature type="domain" description="O-GlcNAc transferase C-terminal" evidence="10">
    <location>
        <begin position="241"/>
        <end position="406"/>
    </location>
</feature>
<evidence type="ECO:0000256" key="6">
    <source>
        <dbReference type="ARBA" id="ARBA00022737"/>
    </source>
</evidence>
<keyword evidence="6" id="KW-0677">Repeat</keyword>
<accession>C1DKU1</accession>
<evidence type="ECO:0000256" key="7">
    <source>
        <dbReference type="ARBA" id="ARBA00022803"/>
    </source>
</evidence>
<dbReference type="InterPro" id="IPR001173">
    <property type="entry name" value="Glyco_trans_2-like"/>
</dbReference>
<evidence type="ECO:0000256" key="3">
    <source>
        <dbReference type="ARBA" id="ARBA00011970"/>
    </source>
</evidence>
<dbReference type="SUPFAM" id="SSF53448">
    <property type="entry name" value="Nucleotide-diphospho-sugar transferases"/>
    <property type="match status" value="1"/>
</dbReference>
<dbReference type="Pfam" id="PF13844">
    <property type="entry name" value="Glyco_transf_41"/>
    <property type="match status" value="2"/>
</dbReference>
<feature type="repeat" description="TPR" evidence="8">
    <location>
        <begin position="163"/>
        <end position="196"/>
    </location>
</feature>
<feature type="domain" description="O-GlcNAc transferase C-terminal" evidence="10">
    <location>
        <begin position="412"/>
        <end position="591"/>
    </location>
</feature>
<dbReference type="InterPro" id="IPR011990">
    <property type="entry name" value="TPR-like_helical_dom_sf"/>
</dbReference>
<dbReference type="InterPro" id="IPR029489">
    <property type="entry name" value="OGT/SEC/SPY_C"/>
</dbReference>
<dbReference type="HOGENOM" id="CLU_268603_0_0_6"/>
<dbReference type="Proteomes" id="UP000002424">
    <property type="component" value="Chromosome"/>
</dbReference>
<dbReference type="EnsemblBacteria" id="ACO78943">
    <property type="protein sequence ID" value="ACO78943"/>
    <property type="gene ID" value="Avin_27710"/>
</dbReference>
<evidence type="ECO:0000313" key="12">
    <source>
        <dbReference type="Proteomes" id="UP000002424"/>
    </source>
</evidence>
<dbReference type="Pfam" id="PF13176">
    <property type="entry name" value="TPR_7"/>
    <property type="match status" value="1"/>
</dbReference>
<dbReference type="Gene3D" id="1.25.40.10">
    <property type="entry name" value="Tetratricopeptide repeat domain"/>
    <property type="match status" value="1"/>
</dbReference>
<keyword evidence="7 8" id="KW-0802">TPR repeat</keyword>
<dbReference type="OrthoDB" id="255821at2"/>
<dbReference type="SMART" id="SM00028">
    <property type="entry name" value="TPR"/>
    <property type="match status" value="4"/>
</dbReference>
<dbReference type="SUPFAM" id="SSF53756">
    <property type="entry name" value="UDP-Glycosyltransferase/glycogen phosphorylase"/>
    <property type="match status" value="1"/>
</dbReference>
<dbReference type="SUPFAM" id="SSF48452">
    <property type="entry name" value="TPR-like"/>
    <property type="match status" value="1"/>
</dbReference>
<sequence>MQLVQKRNYPEAAELAAVLTERYPDSPLAWKVWGLALLESRRPQQAIEVLHRADGIDPEDPDTLHNLGIAYLKQGNIQKADHYLGQALEVLPSFAKARLVLAKMRIDTGQYQAALEQIAIAEEKGANENQCLSLKAFALNKLHRHTETLQVQEEIRRRYPDDLLNLSNLADSYRMLTRFDEAEKTFLQLLERDPTQHKTFSGYLFAIHYNPRHSQEFLVKTITQWDERFSPPHPPRAQAEDRSPDKRLKIGLLSAGFRVHPVGQMITSALEHLPRNEFELIAYTTSSEQDDLTQRIRQRCDDWQAVMHLDDMDLAKQIRDDKIDILIDLCGHSEGSRLPTMAQEPAPLQIKWVGGLNNTTGLKAIDYLISDSVETPPGVDHQYVEKLIRLPDDYICYQPRPMQPHVGPLPALTNGYVTFGCFNNPSKVNEIVIEHWASIMAQIPASRLMLKGGQYENQAFIERISQAFETRGIERTRLKFEGQSPHLHLLNTYNQVDIALDPWPYSGGLTTCEALLMGVPVITYPGPSFAGRHSATHLVNAGLAELVADGWEHYRSLAVGLASDLDTLATIRQGLRQQLKNSPVCDAPRFARHFTIAMRAIWQRYCEGKEPAALTIGKQGEARFADDKHPMHLLHPATEKTTLEEAEVFRFALEGKIVTVDNGSILASTPGFTNLQKLGAFATIAFDPSSKVKNAQQLQQQGELHHYPHVVLGDGQDATLHVCLDPAMSATLEPLPADEQLSGNQQATRVIARLPISTLQLDDIEGLESIDWLLLDNLNDSLKILEHGAKSLAATLLIQARVNFLPTHKRQPELTLVSYWLSRHGFSFYRLNNLQHYSHLPTRSGLYTQQATQLTSADALFIPNASRMAELKDNQRLKLAFVLHTVYGIQDLSYALLEQINPETALVYLSTNNLIETKPDFKDQAKYIDSPTKESCKPEYKNQAPALLAIREPQPKVFVGIPVYNEEKYIEKTIESLKSQSMDGVGFLISDNHSTDRTLEIIQDTVGSDDRFKISQQDKNLGSFENFKFVFENTESQYFLWLGAHDYLSTDYLQLTTEALDKDKSISMACGMPYAVFNDKTTGPTAGALYDFNGDSPVERYMKSVARLTNCTVFHSLFRREALNDFDFRKVISCDHVIISHLLWHGKLAYAGSAKYYRRYFEKRQESYEERLSGKGEELPRRDLYKLYEDDFTTLAKSTLNTNELMTQIKKMQDILKKRFN</sequence>
<dbReference type="PANTHER" id="PTHR44835:SF1">
    <property type="entry name" value="PROTEIN O-GLCNAC TRANSFERASE"/>
    <property type="match status" value="1"/>
</dbReference>
<evidence type="ECO:0000259" key="9">
    <source>
        <dbReference type="Pfam" id="PF00535"/>
    </source>
</evidence>
<dbReference type="Gene3D" id="3.40.50.11380">
    <property type="match status" value="1"/>
</dbReference>
<keyword evidence="12" id="KW-1185">Reference proteome</keyword>
<dbReference type="GO" id="GO:0097363">
    <property type="term" value="F:protein O-acetylglucosaminyltransferase activity"/>
    <property type="evidence" value="ECO:0007669"/>
    <property type="project" value="UniProtKB-EC"/>
</dbReference>
<dbReference type="Gene3D" id="3.40.50.2000">
    <property type="entry name" value="Glycogen Phosphorylase B"/>
    <property type="match status" value="1"/>
</dbReference>
<organism evidence="11 12">
    <name type="scientific">Azotobacter vinelandii (strain DJ / ATCC BAA-1303)</name>
    <dbReference type="NCBI Taxonomy" id="322710"/>
    <lineage>
        <taxon>Bacteria</taxon>
        <taxon>Pseudomonadati</taxon>
        <taxon>Pseudomonadota</taxon>
        <taxon>Gammaproteobacteria</taxon>
        <taxon>Pseudomonadales</taxon>
        <taxon>Pseudomonadaceae</taxon>
        <taxon>Azotobacter</taxon>
    </lineage>
</organism>
<dbReference type="STRING" id="322710.Avin_27710"/>
<dbReference type="Gene3D" id="3.90.550.10">
    <property type="entry name" value="Spore Coat Polysaccharide Biosynthesis Protein SpsA, Chain A"/>
    <property type="match status" value="1"/>
</dbReference>
<dbReference type="KEGG" id="avn:Avin_27710"/>
<dbReference type="InterPro" id="IPR019734">
    <property type="entry name" value="TPR_rpt"/>
</dbReference>
<dbReference type="PANTHER" id="PTHR44835">
    <property type="entry name" value="UDP-N-ACETYLGLUCOSAMINE--PEPTIDE N-ACETYLGLUCOSAMINYLTRANSFERASE SPINDLY-RELATED"/>
    <property type="match status" value="1"/>
</dbReference>
<evidence type="ECO:0000259" key="10">
    <source>
        <dbReference type="Pfam" id="PF13844"/>
    </source>
</evidence>
<proteinExistence type="inferred from homology"/>
<dbReference type="CAZy" id="GT41">
    <property type="family name" value="Glycosyltransferase Family 41"/>
</dbReference>
<dbReference type="Pfam" id="PF14559">
    <property type="entry name" value="TPR_19"/>
    <property type="match status" value="1"/>
</dbReference>
<protein>
    <recommendedName>
        <fullName evidence="3">protein O-GlcNAc transferase</fullName>
        <ecNumber evidence="3">2.4.1.255</ecNumber>
    </recommendedName>
</protein>
<feature type="repeat" description="TPR" evidence="8">
    <location>
        <begin position="61"/>
        <end position="94"/>
    </location>
</feature>
<dbReference type="PROSITE" id="PS50005">
    <property type="entry name" value="TPR"/>
    <property type="match status" value="2"/>
</dbReference>
<dbReference type="eggNOG" id="COG1215">
    <property type="taxonomic scope" value="Bacteria"/>
</dbReference>
<keyword evidence="5 11" id="KW-0808">Transferase</keyword>
<dbReference type="EMBL" id="CP001157">
    <property type="protein sequence ID" value="ACO78943.1"/>
    <property type="molecule type" value="Genomic_DNA"/>
</dbReference>
<dbReference type="Pfam" id="PF00535">
    <property type="entry name" value="Glycos_transf_2"/>
    <property type="match status" value="1"/>
</dbReference>
<evidence type="ECO:0000256" key="5">
    <source>
        <dbReference type="ARBA" id="ARBA00022679"/>
    </source>
</evidence>
<evidence type="ECO:0000256" key="4">
    <source>
        <dbReference type="ARBA" id="ARBA00022676"/>
    </source>
</evidence>
<comment type="pathway">
    <text evidence="1">Protein modification; protein glycosylation.</text>
</comment>
<dbReference type="eggNOG" id="COG0457">
    <property type="taxonomic scope" value="Bacteria"/>
</dbReference>
<dbReference type="EC" id="2.4.1.255" evidence="3"/>
<evidence type="ECO:0000256" key="1">
    <source>
        <dbReference type="ARBA" id="ARBA00004922"/>
    </source>
</evidence>
<dbReference type="AlphaFoldDB" id="C1DKU1"/>
<name>C1DKU1_AZOVD</name>
<evidence type="ECO:0000256" key="8">
    <source>
        <dbReference type="PROSITE-ProRule" id="PRU00339"/>
    </source>
</evidence>
<evidence type="ECO:0000313" key="11">
    <source>
        <dbReference type="EMBL" id="ACO78943.1"/>
    </source>
</evidence>
<feature type="domain" description="Glycosyltransferase 2-like" evidence="9">
    <location>
        <begin position="959"/>
        <end position="1124"/>
    </location>
</feature>
<comment type="similarity">
    <text evidence="2">Belongs to the glycosyltransferase 41 family. O-GlcNAc transferase subfamily.</text>
</comment>